<dbReference type="Proteomes" id="UP001356095">
    <property type="component" value="Unassembled WGS sequence"/>
</dbReference>
<accession>A0ABU7KD71</accession>
<dbReference type="EMBL" id="JAUZMY010000026">
    <property type="protein sequence ID" value="MEE2040181.1"/>
    <property type="molecule type" value="Genomic_DNA"/>
</dbReference>
<name>A0ABU7KD71_9ACTN</name>
<sequence length="112" mass="12459">MTGGIWADTVTLIRREVTGRDRYGNDVYEDVHETLTGCSWQPLDSAERADQVQDQTVAYFDLYIPGLDLDIDAVDAFEHAGTRAEVHGPASYHRSATGLLDHIAVRLQEVRG</sequence>
<protein>
    <submittedName>
        <fullName evidence="1">Uncharacterized protein</fullName>
    </submittedName>
</protein>
<proteinExistence type="predicted"/>
<evidence type="ECO:0000313" key="1">
    <source>
        <dbReference type="EMBL" id="MEE2040181.1"/>
    </source>
</evidence>
<gene>
    <name evidence="1" type="ORF">Q8791_23470</name>
</gene>
<keyword evidence="2" id="KW-1185">Reference proteome</keyword>
<comment type="caution">
    <text evidence="1">The sequence shown here is derived from an EMBL/GenBank/DDBJ whole genome shotgun (WGS) entry which is preliminary data.</text>
</comment>
<organism evidence="1 2">
    <name type="scientific">Nocardiopsis codii</name>
    <dbReference type="NCBI Taxonomy" id="3065942"/>
    <lineage>
        <taxon>Bacteria</taxon>
        <taxon>Bacillati</taxon>
        <taxon>Actinomycetota</taxon>
        <taxon>Actinomycetes</taxon>
        <taxon>Streptosporangiales</taxon>
        <taxon>Nocardiopsidaceae</taxon>
        <taxon>Nocardiopsis</taxon>
    </lineage>
</organism>
<evidence type="ECO:0000313" key="2">
    <source>
        <dbReference type="Proteomes" id="UP001356095"/>
    </source>
</evidence>
<dbReference type="RefSeq" id="WP_330093950.1">
    <property type="nucleotide sequence ID" value="NZ_JAUZMY010000026.1"/>
</dbReference>
<reference evidence="1 2" key="1">
    <citation type="submission" date="2023-08" db="EMBL/GenBank/DDBJ databases">
        <authorList>
            <person name="Girao M."/>
            <person name="Carvalho M.F."/>
        </authorList>
    </citation>
    <scope>NUCLEOTIDE SEQUENCE [LARGE SCALE GENOMIC DNA]</scope>
    <source>
        <strain evidence="1 2">CT-R113</strain>
    </source>
</reference>